<dbReference type="Gene3D" id="3.30.590.20">
    <property type="match status" value="1"/>
</dbReference>
<evidence type="ECO:0000256" key="5">
    <source>
        <dbReference type="HAMAP-Rule" id="MF_01609"/>
    </source>
</evidence>
<reference evidence="7 8" key="1">
    <citation type="journal article" date="2019" name="Int. J. Syst. Evol. Microbiol.">
        <title>The Global Catalogue of Microorganisms (GCM) 10K type strain sequencing project: providing services to taxonomists for standard genome sequencing and annotation.</title>
        <authorList>
            <consortium name="The Broad Institute Genomics Platform"/>
            <consortium name="The Broad Institute Genome Sequencing Center for Infectious Disease"/>
            <person name="Wu L."/>
            <person name="Ma J."/>
        </authorList>
    </citation>
    <scope>NUCLEOTIDE SEQUENCE [LARGE SCALE GENOMIC DNA]</scope>
    <source>
        <strain evidence="7 8">JCM 16374</strain>
    </source>
</reference>
<organism evidence="7 8">
    <name type="scientific">Streptomyces lunalinharesii</name>
    <dbReference type="NCBI Taxonomy" id="333384"/>
    <lineage>
        <taxon>Bacteria</taxon>
        <taxon>Bacillati</taxon>
        <taxon>Actinomycetota</taxon>
        <taxon>Actinomycetes</taxon>
        <taxon>Kitasatosporales</taxon>
        <taxon>Streptomycetaceae</taxon>
        <taxon>Streptomyces</taxon>
    </lineage>
</organism>
<comment type="similarity">
    <text evidence="5">Belongs to the glutamate--cysteine ligase type 2 family. YbdK subfamily.</text>
</comment>
<feature type="region of interest" description="Disordered" evidence="6">
    <location>
        <begin position="380"/>
        <end position="400"/>
    </location>
</feature>
<evidence type="ECO:0000256" key="2">
    <source>
        <dbReference type="ARBA" id="ARBA00022741"/>
    </source>
</evidence>
<dbReference type="InterPro" id="IPR011793">
    <property type="entry name" value="YbdK"/>
</dbReference>
<dbReference type="InterPro" id="IPR006336">
    <property type="entry name" value="GCS2"/>
</dbReference>
<sequence length="400" mass="42376">MSSDERIPTVGVEEEYFLVDPETREVVPAGSQVLRRAASALADQVSGELTEYQIEAKTPPCAGLDELRGHLERMRTAVAGAAAAEGLRMAATGTPVLGAADPAPLRDDPAYGPGLAAYRALNETHTHCALHAHVEVPDLDHAVLVCNHLRPWLPSLVALSANSPFRDGRDTGYASWRTAAGGRWPVAGPPPYFRSAHHYKQLCATLEEAGAVVGDHTLLWDVRPSAHLPTVEVRAMDVPVGVEQAAVLAVLVRALVVQALEQVRRGDPGPDVCPSLLRAAYWRAARDGCAEHALDVRTGRSVPAGRLLRELVAYTRPALEASGELAAVTAAVRRLAGAEDDADGGAHGPGGCGARRQRAAFARRGDARDVVDELIRHTAPAHAAHADHRAPAGPVRHCTG</sequence>
<evidence type="ECO:0000313" key="8">
    <source>
        <dbReference type="Proteomes" id="UP001500994"/>
    </source>
</evidence>
<dbReference type="PANTHER" id="PTHR36510:SF1">
    <property type="entry name" value="GLUTAMATE--CYSTEINE LIGASE 2-RELATED"/>
    <property type="match status" value="1"/>
</dbReference>
<keyword evidence="2 5" id="KW-0547">Nucleotide-binding</keyword>
<protein>
    <recommendedName>
        <fullName evidence="5">Putative glutamate--cysteine ligase 2</fullName>
        <ecNumber evidence="5">6.3.2.2</ecNumber>
    </recommendedName>
    <alternativeName>
        <fullName evidence="5">Gamma-glutamylcysteine synthetase 2</fullName>
        <shortName evidence="5">GCS 2</shortName>
        <shortName evidence="5">Gamma-GCS 2</shortName>
    </alternativeName>
</protein>
<accession>A0ABN3RNK4</accession>
<comment type="catalytic activity">
    <reaction evidence="4 5">
        <text>L-cysteine + L-glutamate + ATP = gamma-L-glutamyl-L-cysteine + ADP + phosphate + H(+)</text>
        <dbReference type="Rhea" id="RHEA:13285"/>
        <dbReference type="ChEBI" id="CHEBI:15378"/>
        <dbReference type="ChEBI" id="CHEBI:29985"/>
        <dbReference type="ChEBI" id="CHEBI:30616"/>
        <dbReference type="ChEBI" id="CHEBI:35235"/>
        <dbReference type="ChEBI" id="CHEBI:43474"/>
        <dbReference type="ChEBI" id="CHEBI:58173"/>
        <dbReference type="ChEBI" id="CHEBI:456216"/>
        <dbReference type="EC" id="6.3.2.2"/>
    </reaction>
</comment>
<dbReference type="RefSeq" id="WP_344575058.1">
    <property type="nucleotide sequence ID" value="NZ_BAAARK010000006.1"/>
</dbReference>
<dbReference type="InterPro" id="IPR050141">
    <property type="entry name" value="GCL_type2/YbdK_subfam"/>
</dbReference>
<dbReference type="NCBIfam" id="NF010041">
    <property type="entry name" value="PRK13517.1-1"/>
    <property type="match status" value="1"/>
</dbReference>
<evidence type="ECO:0000256" key="4">
    <source>
        <dbReference type="ARBA" id="ARBA00048819"/>
    </source>
</evidence>
<dbReference type="InterPro" id="IPR014746">
    <property type="entry name" value="Gln_synth/guanido_kin_cat_dom"/>
</dbReference>
<dbReference type="NCBIfam" id="TIGR02050">
    <property type="entry name" value="gshA_cyan_rel"/>
    <property type="match status" value="1"/>
</dbReference>
<keyword evidence="3 5" id="KW-0067">ATP-binding</keyword>
<dbReference type="SUPFAM" id="SSF55931">
    <property type="entry name" value="Glutamine synthetase/guanido kinase"/>
    <property type="match status" value="1"/>
</dbReference>
<keyword evidence="1 5" id="KW-0436">Ligase</keyword>
<dbReference type="EC" id="6.3.2.2" evidence="5"/>
<dbReference type="Proteomes" id="UP001500994">
    <property type="component" value="Unassembled WGS sequence"/>
</dbReference>
<evidence type="ECO:0000256" key="6">
    <source>
        <dbReference type="SAM" id="MobiDB-lite"/>
    </source>
</evidence>
<keyword evidence="8" id="KW-1185">Reference proteome</keyword>
<name>A0ABN3RNK4_9ACTN</name>
<dbReference type="HAMAP" id="MF_01609">
    <property type="entry name" value="Glu_cys_ligase_2"/>
    <property type="match status" value="1"/>
</dbReference>
<proteinExistence type="inferred from homology"/>
<dbReference type="PANTHER" id="PTHR36510">
    <property type="entry name" value="GLUTAMATE--CYSTEINE LIGASE 2-RELATED"/>
    <property type="match status" value="1"/>
</dbReference>
<gene>
    <name evidence="7" type="ORF">GCM10009864_23600</name>
</gene>
<evidence type="ECO:0000256" key="3">
    <source>
        <dbReference type="ARBA" id="ARBA00022840"/>
    </source>
</evidence>
<dbReference type="EMBL" id="BAAARK010000006">
    <property type="protein sequence ID" value="GAA2656792.1"/>
    <property type="molecule type" value="Genomic_DNA"/>
</dbReference>
<evidence type="ECO:0000256" key="1">
    <source>
        <dbReference type="ARBA" id="ARBA00022598"/>
    </source>
</evidence>
<comment type="caution">
    <text evidence="7">The sequence shown here is derived from an EMBL/GenBank/DDBJ whole genome shotgun (WGS) entry which is preliminary data.</text>
</comment>
<dbReference type="GO" id="GO:0016874">
    <property type="term" value="F:ligase activity"/>
    <property type="evidence" value="ECO:0007669"/>
    <property type="project" value="UniProtKB-KW"/>
</dbReference>
<comment type="function">
    <text evidence="5">ATP-dependent carboxylate-amine ligase which exhibits weak glutamate--cysteine ligase activity.</text>
</comment>
<evidence type="ECO:0000313" key="7">
    <source>
        <dbReference type="EMBL" id="GAA2656792.1"/>
    </source>
</evidence>
<dbReference type="Pfam" id="PF04107">
    <property type="entry name" value="GCS2"/>
    <property type="match status" value="1"/>
</dbReference>